<sequence length="313" mass="34248">MASMAVNLILVPRPSLSLHPSQGVSPGDPVTLRCHLPRLAAWVWLYQEGGWSYKKRKEKEQDTSEFFFASTLWEHAGRYRCQYRVSESAEVSVESDPVELVLTDLSFPPPGISLSPGGHVGAGTNITIRCWNKDYGATFLLHKDGCSAALQRQHPNEGGMATFTLFQVTPTDNGTYRCSYLIKGYFPLLSSPLGDNVTLEVTPTSAHPGAAVESHRNMVVAVAGGCAVAFVFIPLLIIFFLLTTRRCQRLRDKRHGATPRRPEAVQLQAPCSDSDCLTYVELQAEPPTTRSPGPPADSQPPTIYADVRTGGPH</sequence>
<evidence type="ECO:0000256" key="4">
    <source>
        <dbReference type="SAM" id="MobiDB-lite"/>
    </source>
</evidence>
<evidence type="ECO:0000256" key="2">
    <source>
        <dbReference type="ARBA" id="ARBA00023157"/>
    </source>
</evidence>
<keyword evidence="1" id="KW-0732">Signal</keyword>
<dbReference type="SMART" id="SM00409">
    <property type="entry name" value="IG"/>
    <property type="match status" value="2"/>
</dbReference>
<dbReference type="InterPro" id="IPR013151">
    <property type="entry name" value="Immunoglobulin_dom"/>
</dbReference>
<dbReference type="Proteomes" id="UP000000539">
    <property type="component" value="Chromosome 31"/>
</dbReference>
<dbReference type="Gene3D" id="2.60.40.10">
    <property type="entry name" value="Immunoglobulins"/>
    <property type="match status" value="2"/>
</dbReference>
<reference evidence="7" key="2">
    <citation type="submission" date="2025-08" db="UniProtKB">
        <authorList>
            <consortium name="Ensembl"/>
        </authorList>
    </citation>
    <scope>IDENTIFICATION</scope>
    <source>
        <strain evidence="7">broiler</strain>
    </source>
</reference>
<evidence type="ECO:0000256" key="5">
    <source>
        <dbReference type="SAM" id="Phobius"/>
    </source>
</evidence>
<dbReference type="InterPro" id="IPR050412">
    <property type="entry name" value="Ig-like_Receptors_ImmuneReg"/>
</dbReference>
<accession>A0A8V0XW37</accession>
<keyword evidence="5" id="KW-0812">Transmembrane</keyword>
<dbReference type="InterPro" id="IPR007110">
    <property type="entry name" value="Ig-like_dom"/>
</dbReference>
<keyword evidence="5" id="KW-0472">Membrane</keyword>
<dbReference type="PROSITE" id="PS50835">
    <property type="entry name" value="IG_LIKE"/>
    <property type="match status" value="1"/>
</dbReference>
<dbReference type="Pfam" id="PF13895">
    <property type="entry name" value="Ig_2"/>
    <property type="match status" value="1"/>
</dbReference>
<keyword evidence="8" id="KW-1185">Reference proteome</keyword>
<protein>
    <recommendedName>
        <fullName evidence="6">Ig-like domain-containing protein</fullName>
    </recommendedName>
</protein>
<feature type="region of interest" description="Disordered" evidence="4">
    <location>
        <begin position="282"/>
        <end position="313"/>
    </location>
</feature>
<organism evidence="7 8">
    <name type="scientific">Gallus gallus</name>
    <name type="common">Chicken</name>
    <dbReference type="NCBI Taxonomy" id="9031"/>
    <lineage>
        <taxon>Eukaryota</taxon>
        <taxon>Metazoa</taxon>
        <taxon>Chordata</taxon>
        <taxon>Craniata</taxon>
        <taxon>Vertebrata</taxon>
        <taxon>Euteleostomi</taxon>
        <taxon>Archelosauria</taxon>
        <taxon>Archosauria</taxon>
        <taxon>Dinosauria</taxon>
        <taxon>Saurischia</taxon>
        <taxon>Theropoda</taxon>
        <taxon>Coelurosauria</taxon>
        <taxon>Aves</taxon>
        <taxon>Neognathae</taxon>
        <taxon>Galloanserae</taxon>
        <taxon>Galliformes</taxon>
        <taxon>Phasianidae</taxon>
        <taxon>Phasianinae</taxon>
        <taxon>Gallus</taxon>
    </lineage>
</organism>
<evidence type="ECO:0000256" key="1">
    <source>
        <dbReference type="ARBA" id="ARBA00022729"/>
    </source>
</evidence>
<dbReference type="PANTHER" id="PTHR11738">
    <property type="entry name" value="MHC CLASS I NK CELL RECEPTOR"/>
    <property type="match status" value="1"/>
</dbReference>
<dbReference type="GO" id="GO:0002764">
    <property type="term" value="P:immune response-regulating signaling pathway"/>
    <property type="evidence" value="ECO:0000318"/>
    <property type="project" value="GO_Central"/>
</dbReference>
<dbReference type="InterPro" id="IPR003599">
    <property type="entry name" value="Ig_sub"/>
</dbReference>
<dbReference type="InterPro" id="IPR036179">
    <property type="entry name" value="Ig-like_dom_sf"/>
</dbReference>
<dbReference type="AlphaFoldDB" id="A0A8V0XW37"/>
<evidence type="ECO:0000313" key="8">
    <source>
        <dbReference type="Proteomes" id="UP000000539"/>
    </source>
</evidence>
<dbReference type="PANTHER" id="PTHR11738:SF186">
    <property type="entry name" value="OSTEOCLAST-ASSOCIATED IMMUNOGLOBULIN-LIKE RECEPTOR"/>
    <property type="match status" value="1"/>
</dbReference>
<dbReference type="FunFam" id="2.60.40.10:FF:000049">
    <property type="entry name" value="Leukocyte immunoglobulin-like receptor subfamily B member 1"/>
    <property type="match status" value="2"/>
</dbReference>
<dbReference type="GO" id="GO:0007166">
    <property type="term" value="P:cell surface receptor signaling pathway"/>
    <property type="evidence" value="ECO:0007669"/>
    <property type="project" value="UniProtKB-ARBA"/>
</dbReference>
<keyword evidence="5" id="KW-1133">Transmembrane helix</keyword>
<evidence type="ECO:0000259" key="6">
    <source>
        <dbReference type="PROSITE" id="PS50835"/>
    </source>
</evidence>
<evidence type="ECO:0000313" key="7">
    <source>
        <dbReference type="Ensembl" id="ENSGALP00010008249.1"/>
    </source>
</evidence>
<evidence type="ECO:0000256" key="3">
    <source>
        <dbReference type="ARBA" id="ARBA00023319"/>
    </source>
</evidence>
<keyword evidence="3" id="KW-0393">Immunoglobulin domain</keyword>
<dbReference type="GeneTree" id="ENSGT01100000263478"/>
<dbReference type="Pfam" id="PF00047">
    <property type="entry name" value="ig"/>
    <property type="match status" value="1"/>
</dbReference>
<proteinExistence type="predicted"/>
<name>A0A8V0XW37_CHICK</name>
<keyword evidence="2" id="KW-1015">Disulfide bond</keyword>
<feature type="domain" description="Ig-like" evidence="6">
    <location>
        <begin position="14"/>
        <end position="92"/>
    </location>
</feature>
<reference evidence="7" key="3">
    <citation type="submission" date="2025-09" db="UniProtKB">
        <authorList>
            <consortium name="Ensembl"/>
        </authorList>
    </citation>
    <scope>IDENTIFICATION</scope>
    <source>
        <strain evidence="7">broiler</strain>
    </source>
</reference>
<feature type="transmembrane region" description="Helical" evidence="5">
    <location>
        <begin position="218"/>
        <end position="244"/>
    </location>
</feature>
<dbReference type="InterPro" id="IPR013783">
    <property type="entry name" value="Ig-like_fold"/>
</dbReference>
<reference evidence="7" key="1">
    <citation type="submission" date="2020-11" db="EMBL/GenBank/DDBJ databases">
        <title>Gallus gallus (Chicken) genome, bGalGal1, GRCg7b, maternal haplotype autosomes + Z &amp; W.</title>
        <authorList>
            <person name="Warren W."/>
            <person name="Formenti G."/>
            <person name="Fedrigo O."/>
            <person name="Haase B."/>
            <person name="Mountcastle J."/>
            <person name="Balacco J."/>
            <person name="Tracey A."/>
            <person name="Schneider V."/>
            <person name="Okimoto R."/>
            <person name="Cheng H."/>
            <person name="Hawken R."/>
            <person name="Howe K."/>
            <person name="Jarvis E.D."/>
        </authorList>
    </citation>
    <scope>NUCLEOTIDE SEQUENCE [LARGE SCALE GENOMIC DNA]</scope>
    <source>
        <strain evidence="7">Broiler</strain>
    </source>
</reference>
<dbReference type="SUPFAM" id="SSF48726">
    <property type="entry name" value="Immunoglobulin"/>
    <property type="match status" value="2"/>
</dbReference>
<dbReference type="Ensembl" id="ENSGALT00010013992.1">
    <property type="protein sequence ID" value="ENSGALP00010008249.1"/>
    <property type="gene ID" value="ENSGALG00010005859.1"/>
</dbReference>